<dbReference type="InterPro" id="IPR000073">
    <property type="entry name" value="AB_hydrolase_1"/>
</dbReference>
<evidence type="ECO:0000256" key="1">
    <source>
        <dbReference type="ARBA" id="ARBA00022801"/>
    </source>
</evidence>
<feature type="domain" description="AB hydrolase-1" evidence="2">
    <location>
        <begin position="26"/>
        <end position="280"/>
    </location>
</feature>
<dbReference type="Gene3D" id="3.40.50.1820">
    <property type="entry name" value="alpha/beta hydrolase"/>
    <property type="match status" value="1"/>
</dbReference>
<dbReference type="InterPro" id="IPR029058">
    <property type="entry name" value="AB_hydrolase_fold"/>
</dbReference>
<comment type="caution">
    <text evidence="3">The sequence shown here is derived from an EMBL/GenBank/DDBJ whole genome shotgun (WGS) entry which is preliminary data.</text>
</comment>
<sequence length="304" mass="33289">MTDFRRLSLRTGATLNVALAGDPAKPAVIFLHGFPESHRTWREIAPLLEDDFYLVMPDQRGFAGSDRPQEVEAYKSETLIDEVFALADKLGVESFALVGHDWGGAIAWGAALRSDPRLTRLAIINAPHPVVFQKSLIEDAAQRAASQYMTAFRTPGFEQAVEAMGFPAFFEKTFAKHVDLSKMPEAEKQQYIAEWSQPGGLTAMLNWYRGSKVVVPPPGVSVPLPDLLLRAFPKVKVPTLVIWGMKDTALLPLQLDPLDALVEDLTIIRLPDAGHFAPWEAGQEVAAALRPFLAAQVAARAPAA</sequence>
<dbReference type="PRINTS" id="PR00111">
    <property type="entry name" value="ABHYDROLASE"/>
</dbReference>
<dbReference type="PRINTS" id="PR00412">
    <property type="entry name" value="EPOXHYDRLASE"/>
</dbReference>
<dbReference type="RefSeq" id="WP_344699743.1">
    <property type="nucleotide sequence ID" value="NZ_BAABBM010000001.1"/>
</dbReference>
<evidence type="ECO:0000313" key="4">
    <source>
        <dbReference type="Proteomes" id="UP001500827"/>
    </source>
</evidence>
<protein>
    <submittedName>
        <fullName evidence="3">Alpha/beta hydrolase</fullName>
    </submittedName>
</protein>
<dbReference type="PANTHER" id="PTHR43329">
    <property type="entry name" value="EPOXIDE HYDROLASE"/>
    <property type="match status" value="1"/>
</dbReference>
<keyword evidence="1 3" id="KW-0378">Hydrolase</keyword>
<dbReference type="InterPro" id="IPR000639">
    <property type="entry name" value="Epox_hydrolase-like"/>
</dbReference>
<dbReference type="SUPFAM" id="SSF53474">
    <property type="entry name" value="alpha/beta-Hydrolases"/>
    <property type="match status" value="1"/>
</dbReference>
<evidence type="ECO:0000259" key="2">
    <source>
        <dbReference type="Pfam" id="PF00561"/>
    </source>
</evidence>
<dbReference type="EMBL" id="BAABBM010000001">
    <property type="protein sequence ID" value="GAA3902899.1"/>
    <property type="molecule type" value="Genomic_DNA"/>
</dbReference>
<dbReference type="GO" id="GO:0016787">
    <property type="term" value="F:hydrolase activity"/>
    <property type="evidence" value="ECO:0007669"/>
    <property type="project" value="UniProtKB-KW"/>
</dbReference>
<keyword evidence="4" id="KW-1185">Reference proteome</keyword>
<accession>A0ABP7LNE4</accession>
<evidence type="ECO:0000313" key="3">
    <source>
        <dbReference type="EMBL" id="GAA3902899.1"/>
    </source>
</evidence>
<reference evidence="4" key="1">
    <citation type="journal article" date="2019" name="Int. J. Syst. Evol. Microbiol.">
        <title>The Global Catalogue of Microorganisms (GCM) 10K type strain sequencing project: providing services to taxonomists for standard genome sequencing and annotation.</title>
        <authorList>
            <consortium name="The Broad Institute Genomics Platform"/>
            <consortium name="The Broad Institute Genome Sequencing Center for Infectious Disease"/>
            <person name="Wu L."/>
            <person name="Ma J."/>
        </authorList>
    </citation>
    <scope>NUCLEOTIDE SEQUENCE [LARGE SCALE GENOMIC DNA]</scope>
    <source>
        <strain evidence="4">JCM 17543</strain>
    </source>
</reference>
<gene>
    <name evidence="3" type="ORF">GCM10022276_22010</name>
</gene>
<organism evidence="3 4">
    <name type="scientific">Sphingomonas limnosediminicola</name>
    <dbReference type="NCBI Taxonomy" id="940133"/>
    <lineage>
        <taxon>Bacteria</taxon>
        <taxon>Pseudomonadati</taxon>
        <taxon>Pseudomonadota</taxon>
        <taxon>Alphaproteobacteria</taxon>
        <taxon>Sphingomonadales</taxon>
        <taxon>Sphingomonadaceae</taxon>
        <taxon>Sphingomonas</taxon>
    </lineage>
</organism>
<dbReference type="Proteomes" id="UP001500827">
    <property type="component" value="Unassembled WGS sequence"/>
</dbReference>
<proteinExistence type="predicted"/>
<name>A0ABP7LNE4_9SPHN</name>
<dbReference type="Pfam" id="PF00561">
    <property type="entry name" value="Abhydrolase_1"/>
    <property type="match status" value="1"/>
</dbReference>